<feature type="transmembrane region" description="Helical" evidence="1">
    <location>
        <begin position="105"/>
        <end position="123"/>
    </location>
</feature>
<name>A0A5D4FWH4_9CORY</name>
<keyword evidence="1" id="KW-1133">Transmembrane helix</keyword>
<proteinExistence type="predicted"/>
<dbReference type="PANTHER" id="PTHR40761:SF1">
    <property type="entry name" value="CONSERVED INTEGRAL MEMBRANE ALANINE VALINE AND LEUCINE RICH PROTEIN-RELATED"/>
    <property type="match status" value="1"/>
</dbReference>
<evidence type="ECO:0000313" key="2">
    <source>
        <dbReference type="EMBL" id="TYR19595.1"/>
    </source>
</evidence>
<feature type="transmembrane region" description="Helical" evidence="1">
    <location>
        <begin position="258"/>
        <end position="276"/>
    </location>
</feature>
<feature type="transmembrane region" description="Helical" evidence="1">
    <location>
        <begin position="164"/>
        <end position="183"/>
    </location>
</feature>
<protein>
    <recommendedName>
        <fullName evidence="4">DMT family transporter</fullName>
    </recommendedName>
</protein>
<accession>A0A5D4FWH4</accession>
<evidence type="ECO:0000313" key="3">
    <source>
        <dbReference type="Proteomes" id="UP000324726"/>
    </source>
</evidence>
<feature type="transmembrane region" description="Helical" evidence="1">
    <location>
        <begin position="135"/>
        <end position="152"/>
    </location>
</feature>
<dbReference type="Proteomes" id="UP000324726">
    <property type="component" value="Unassembled WGS sequence"/>
</dbReference>
<dbReference type="NCBIfam" id="NF038012">
    <property type="entry name" value="DMT_1"/>
    <property type="match status" value="1"/>
</dbReference>
<feature type="transmembrane region" description="Helical" evidence="1">
    <location>
        <begin position="226"/>
        <end position="246"/>
    </location>
</feature>
<feature type="transmembrane region" description="Helical" evidence="1">
    <location>
        <begin position="195"/>
        <end position="214"/>
    </location>
</feature>
<evidence type="ECO:0000256" key="1">
    <source>
        <dbReference type="SAM" id="Phobius"/>
    </source>
</evidence>
<keyword evidence="1" id="KW-0472">Membrane</keyword>
<keyword evidence="1" id="KW-0812">Transmembrane</keyword>
<dbReference type="AlphaFoldDB" id="A0A5D4FWH4"/>
<reference evidence="2 3" key="1">
    <citation type="submission" date="2019-08" db="EMBL/GenBank/DDBJ databases">
        <title>Draft genome of C. urealyticum strain VH4248.</title>
        <authorList>
            <person name="Navas J."/>
        </authorList>
    </citation>
    <scope>NUCLEOTIDE SEQUENCE [LARGE SCALE GENOMIC DNA]</scope>
    <source>
        <strain evidence="2 3">VH4248</strain>
    </source>
</reference>
<evidence type="ECO:0008006" key="4">
    <source>
        <dbReference type="Google" id="ProtNLM"/>
    </source>
</evidence>
<gene>
    <name evidence="2" type="ORF">FYJ87_00790</name>
</gene>
<dbReference type="PANTHER" id="PTHR40761">
    <property type="entry name" value="CONSERVED INTEGRAL MEMBRANE ALANINE VALINE AND LEUCINE RICH PROTEIN-RELATED"/>
    <property type="match status" value="1"/>
</dbReference>
<comment type="caution">
    <text evidence="2">The sequence shown here is derived from an EMBL/GenBank/DDBJ whole genome shotgun (WGS) entry which is preliminary data.</text>
</comment>
<sequence>MMHSNALAILFGLASALTIAWGTVVRHRVAEDSGGTDTSSVVAAITRVRWWAGLGLSFLGYAFQIVALGFGTLLVVQPILVLSLMFTLPLSAKLSGRRISKSETAWAALLTVAVAVIVVLGRPQAGVAQPSLPRWLTALGIGVVIFVVMYLASLRLRSSNRALILGSITGGIMGYVAVLSKAVTDIFTRSGVLDLLISWELWGLIGLAVIGTAVQQASFNAGPLKNSLPAMTVVEPIFAFALGYTILGEKFDVSGYQWSYMAAALIIMIVSTVVLSRKTITD</sequence>
<feature type="transmembrane region" description="Helical" evidence="1">
    <location>
        <begin position="58"/>
        <end position="84"/>
    </location>
</feature>
<organism evidence="2 3">
    <name type="scientific">Corynebacterium urealyticum</name>
    <dbReference type="NCBI Taxonomy" id="43771"/>
    <lineage>
        <taxon>Bacteria</taxon>
        <taxon>Bacillati</taxon>
        <taxon>Actinomycetota</taxon>
        <taxon>Actinomycetes</taxon>
        <taxon>Mycobacteriales</taxon>
        <taxon>Corynebacteriaceae</taxon>
        <taxon>Corynebacterium</taxon>
    </lineage>
</organism>
<dbReference type="EMBL" id="VSZI01000001">
    <property type="protein sequence ID" value="TYR19595.1"/>
    <property type="molecule type" value="Genomic_DNA"/>
</dbReference>